<gene>
    <name evidence="1" type="primary">cas6f</name>
    <name evidence="1" type="ORF">ACFOHL_16800</name>
</gene>
<dbReference type="Gene3D" id="3.30.70.2540">
    <property type="entry name" value="CRISPR-associated endoribonuclease Cas6/Csy4"/>
    <property type="match status" value="1"/>
</dbReference>
<proteinExistence type="predicted"/>
<dbReference type="InterPro" id="IPR013396">
    <property type="entry name" value="CRISPR-assoc_prot_Csy4"/>
</dbReference>
<reference evidence="2" key="1">
    <citation type="journal article" date="2019" name="Int. J. Syst. Evol. Microbiol.">
        <title>The Global Catalogue of Microorganisms (GCM) 10K type strain sequencing project: providing services to taxonomists for standard genome sequencing and annotation.</title>
        <authorList>
            <consortium name="The Broad Institute Genomics Platform"/>
            <consortium name="The Broad Institute Genome Sequencing Center for Infectious Disease"/>
            <person name="Wu L."/>
            <person name="Ma J."/>
        </authorList>
    </citation>
    <scope>NUCLEOTIDE SEQUENCE [LARGE SCALE GENOMIC DNA]</scope>
    <source>
        <strain evidence="2">KCTC 52473</strain>
    </source>
</reference>
<dbReference type="Pfam" id="PF09618">
    <property type="entry name" value="Cas_Csy4"/>
    <property type="match status" value="1"/>
</dbReference>
<comment type="caution">
    <text evidence="1">The sequence shown here is derived from an EMBL/GenBank/DDBJ whole genome shotgun (WGS) entry which is preliminary data.</text>
</comment>
<name>A0ABV7FUG0_9ALTE</name>
<dbReference type="NCBIfam" id="TIGR02563">
    <property type="entry name" value="cas_Csy4"/>
    <property type="match status" value="1"/>
</dbReference>
<dbReference type="CDD" id="cd09739">
    <property type="entry name" value="Cas6_I-F"/>
    <property type="match status" value="1"/>
</dbReference>
<dbReference type="InterPro" id="IPR042564">
    <property type="entry name" value="CRISPR-Cas6/Csy4_sf"/>
</dbReference>
<accession>A0ABV7FUG0</accession>
<dbReference type="Proteomes" id="UP001595478">
    <property type="component" value="Unassembled WGS sequence"/>
</dbReference>
<dbReference type="RefSeq" id="WP_376921403.1">
    <property type="nucleotide sequence ID" value="NZ_JBHRSW010000049.1"/>
</dbReference>
<evidence type="ECO:0000313" key="1">
    <source>
        <dbReference type="EMBL" id="MFC3123283.1"/>
    </source>
</evidence>
<dbReference type="EMBL" id="JBHRSW010000049">
    <property type="protein sequence ID" value="MFC3123283.1"/>
    <property type="molecule type" value="Genomic_DNA"/>
</dbReference>
<protein>
    <submittedName>
        <fullName evidence="1">Type I-F CRISPR-associated endoribonuclease Cas6/Csy4</fullName>
    </submittedName>
</protein>
<sequence>MDYYQEIRLLPDAEANLGFLWHKVFQQVHIALVENKMGDNQSEVGISIPGYVLPTPNKRQFPLGDKLRVFANSEDALKQLDLIKWLSRLEDYAQIKTIKPVPKCSQYAVFKRKHFQGKKRIEAKTRQMAEFKSKETGESFDKWFEEYTKLAPSMDLTLPYINTKSVSGGSSNSTFPLFIEMKLVAKPQLGLFNCYGFCPKGVERETTVPWFE</sequence>
<organism evidence="1 2">
    <name type="scientific">Agaribacter flavus</name>
    <dbReference type="NCBI Taxonomy" id="1902781"/>
    <lineage>
        <taxon>Bacteria</taxon>
        <taxon>Pseudomonadati</taxon>
        <taxon>Pseudomonadota</taxon>
        <taxon>Gammaproteobacteria</taxon>
        <taxon>Alteromonadales</taxon>
        <taxon>Alteromonadaceae</taxon>
        <taxon>Agaribacter</taxon>
    </lineage>
</organism>
<evidence type="ECO:0000313" key="2">
    <source>
        <dbReference type="Proteomes" id="UP001595478"/>
    </source>
</evidence>
<keyword evidence="2" id="KW-1185">Reference proteome</keyword>